<accession>A0A7S0FNT0</accession>
<name>A0A7S0FNT0_9STRA</name>
<organism evidence="1">
    <name type="scientific">Minutocellus polymorphus</name>
    <dbReference type="NCBI Taxonomy" id="265543"/>
    <lineage>
        <taxon>Eukaryota</taxon>
        <taxon>Sar</taxon>
        <taxon>Stramenopiles</taxon>
        <taxon>Ochrophyta</taxon>
        <taxon>Bacillariophyta</taxon>
        <taxon>Mediophyceae</taxon>
        <taxon>Cymatosirophycidae</taxon>
        <taxon>Cymatosirales</taxon>
        <taxon>Cymatosiraceae</taxon>
        <taxon>Minutocellus</taxon>
    </lineage>
</organism>
<sequence>MSDEPAPKKVKTGFEEHTLNISTAIMKDDEGKHFTELIAAEVSTMQGIGPKSAEVAAELNISTVEDLANYKYFKWARALATLAETEVEGDRPGGSMMNVNKMVDKAYETKTLKEIVEAPVAALQGVSDAAGSLLAELHVHTVGDLATFKYCRYAEAIVQAAQYEDVGTDAERKAEREAAKLS</sequence>
<gene>
    <name evidence="1" type="ORF">MPOL1434_LOCUS6582</name>
</gene>
<protein>
    <submittedName>
        <fullName evidence="1">Uncharacterized protein</fullName>
    </submittedName>
</protein>
<dbReference type="AlphaFoldDB" id="A0A7S0FNT0"/>
<reference evidence="1" key="1">
    <citation type="submission" date="2021-01" db="EMBL/GenBank/DDBJ databases">
        <authorList>
            <person name="Corre E."/>
            <person name="Pelletier E."/>
            <person name="Niang G."/>
            <person name="Scheremetjew M."/>
            <person name="Finn R."/>
            <person name="Kale V."/>
            <person name="Holt S."/>
            <person name="Cochrane G."/>
            <person name="Meng A."/>
            <person name="Brown T."/>
            <person name="Cohen L."/>
        </authorList>
    </citation>
    <scope>NUCLEOTIDE SEQUENCE</scope>
    <source>
        <strain evidence="1">CCMP3303</strain>
    </source>
</reference>
<evidence type="ECO:0000313" key="1">
    <source>
        <dbReference type="EMBL" id="CAD8371698.1"/>
    </source>
</evidence>
<dbReference type="EMBL" id="HBEJ01011213">
    <property type="protein sequence ID" value="CAD8371698.1"/>
    <property type="molecule type" value="Transcribed_RNA"/>
</dbReference>
<proteinExistence type="predicted"/>